<protein>
    <submittedName>
        <fullName evidence="1">Serine/threonine-protein kinase HipA</fullName>
    </submittedName>
</protein>
<keyword evidence="1" id="KW-0418">Kinase</keyword>
<dbReference type="EMBL" id="FOMW01000004">
    <property type="protein sequence ID" value="SFD95333.1"/>
    <property type="molecule type" value="Genomic_DNA"/>
</dbReference>
<organism evidence="1 2">
    <name type="scientific">Sulfitobacter brevis</name>
    <dbReference type="NCBI Taxonomy" id="74348"/>
    <lineage>
        <taxon>Bacteria</taxon>
        <taxon>Pseudomonadati</taxon>
        <taxon>Pseudomonadota</taxon>
        <taxon>Alphaproteobacteria</taxon>
        <taxon>Rhodobacterales</taxon>
        <taxon>Roseobacteraceae</taxon>
        <taxon>Sulfitobacter</taxon>
    </lineage>
</organism>
<keyword evidence="2" id="KW-1185">Reference proteome</keyword>
<accession>A0A1I1WPI1</accession>
<keyword evidence="1" id="KW-0808">Transferase</keyword>
<reference evidence="2" key="1">
    <citation type="submission" date="2016-10" db="EMBL/GenBank/DDBJ databases">
        <authorList>
            <person name="Varghese N."/>
            <person name="Submissions S."/>
        </authorList>
    </citation>
    <scope>NUCLEOTIDE SEQUENCE [LARGE SCALE GENOMIC DNA]</scope>
    <source>
        <strain evidence="2">DSM 11443</strain>
    </source>
</reference>
<name>A0A1I1WPI1_9RHOB</name>
<evidence type="ECO:0000313" key="2">
    <source>
        <dbReference type="Proteomes" id="UP000198977"/>
    </source>
</evidence>
<sequence length="133" mass="14425">MARVHGAGLSEFDMLTLLDDATRQGALRFIGEDGGIISGHRAPVPNLMQIDALRGIAVRIEQRREMSSEDLRLLAGAGGSIDDARPKANVQDRDNLWIAKFSSLEDPHCGGARVPVQHVLPDSEVRSQNSSDI</sequence>
<dbReference type="OrthoDB" id="9805913at2"/>
<dbReference type="Proteomes" id="UP000198977">
    <property type="component" value="Unassembled WGS sequence"/>
</dbReference>
<dbReference type="RefSeq" id="WP_093922957.1">
    <property type="nucleotide sequence ID" value="NZ_FOMW01000004.1"/>
</dbReference>
<dbReference type="STRING" id="74348.SAMN04488523_1049"/>
<dbReference type="GO" id="GO:0016301">
    <property type="term" value="F:kinase activity"/>
    <property type="evidence" value="ECO:0007669"/>
    <property type="project" value="UniProtKB-KW"/>
</dbReference>
<gene>
    <name evidence="1" type="ORF">SAMN04488523_1049</name>
</gene>
<proteinExistence type="predicted"/>
<dbReference type="AlphaFoldDB" id="A0A1I1WPI1"/>
<evidence type="ECO:0000313" key="1">
    <source>
        <dbReference type="EMBL" id="SFD95333.1"/>
    </source>
</evidence>